<dbReference type="AlphaFoldDB" id="A0A1M4XEY8"/>
<evidence type="ECO:0000256" key="2">
    <source>
        <dbReference type="ARBA" id="ARBA00005528"/>
    </source>
</evidence>
<dbReference type="Proteomes" id="UP000184251">
    <property type="component" value="Unassembled WGS sequence"/>
</dbReference>
<dbReference type="SUPFAM" id="SSF88697">
    <property type="entry name" value="PUA domain-like"/>
    <property type="match status" value="1"/>
</dbReference>
<sequence length="238" mass="26563">MEISPETVSGDLIEIDGEDHQHISKSLRMKPGEGLVLCSGDETEYVCDIYEISKKHTVARVEKIQKNQSEMQIKTILYQGVPKGQKMETVIQKCVELGVDQIVPVITRRTVVKPADLDKKTARWNKISQEAAKQSGRGKIPLITEPVELKGIEELLKKNALNIVAYENETIGIKEIFSRFSHPERIGIVIGPEGGFDNCEIKMLESLGVIAVSLGKRILRTETAGMALLSMIVYQYEL</sequence>
<feature type="domain" description="Ribosomal RNA small subunit methyltransferase E methyltransferase" evidence="13">
    <location>
        <begin position="71"/>
        <end position="232"/>
    </location>
</feature>
<evidence type="ECO:0000259" key="13">
    <source>
        <dbReference type="Pfam" id="PF04452"/>
    </source>
</evidence>
<organism evidence="15 16">
    <name type="scientific">Alkalibacter saccharofermentans DSM 14828</name>
    <dbReference type="NCBI Taxonomy" id="1120975"/>
    <lineage>
        <taxon>Bacteria</taxon>
        <taxon>Bacillati</taxon>
        <taxon>Bacillota</taxon>
        <taxon>Clostridia</taxon>
        <taxon>Eubacteriales</taxon>
        <taxon>Eubacteriaceae</taxon>
        <taxon>Alkalibacter</taxon>
    </lineage>
</organism>
<reference evidence="15 16" key="1">
    <citation type="submission" date="2016-11" db="EMBL/GenBank/DDBJ databases">
        <authorList>
            <person name="Jaros S."/>
            <person name="Januszkiewicz K."/>
            <person name="Wedrychowicz H."/>
        </authorList>
    </citation>
    <scope>NUCLEOTIDE SEQUENCE [LARGE SCALE GENOMIC DNA]</scope>
    <source>
        <strain evidence="15 16">DSM 14828</strain>
    </source>
</reference>
<evidence type="ECO:0000313" key="15">
    <source>
        <dbReference type="EMBL" id="SHE92177.1"/>
    </source>
</evidence>
<protein>
    <recommendedName>
        <fullName evidence="4 12">Ribosomal RNA small subunit methyltransferase E</fullName>
        <ecNumber evidence="3 12">2.1.1.193</ecNumber>
    </recommendedName>
</protein>
<gene>
    <name evidence="15" type="ORF">SAMN02746064_01502</name>
</gene>
<dbReference type="PIRSF" id="PIRSF015601">
    <property type="entry name" value="MTase_slr0722"/>
    <property type="match status" value="1"/>
</dbReference>
<evidence type="ECO:0000256" key="12">
    <source>
        <dbReference type="PIRNR" id="PIRNR015601"/>
    </source>
</evidence>
<evidence type="ECO:0000256" key="9">
    <source>
        <dbReference type="ARBA" id="ARBA00022691"/>
    </source>
</evidence>
<keyword evidence="9 12" id="KW-0949">S-adenosyl-L-methionine</keyword>
<dbReference type="InterPro" id="IPR006700">
    <property type="entry name" value="RsmE"/>
</dbReference>
<keyword evidence="8 12" id="KW-0808">Transferase</keyword>
<comment type="catalytic activity">
    <reaction evidence="11 12">
        <text>uridine(1498) in 16S rRNA + S-adenosyl-L-methionine = N(3)-methyluridine(1498) in 16S rRNA + S-adenosyl-L-homocysteine + H(+)</text>
        <dbReference type="Rhea" id="RHEA:42920"/>
        <dbReference type="Rhea" id="RHEA-COMP:10283"/>
        <dbReference type="Rhea" id="RHEA-COMP:10284"/>
        <dbReference type="ChEBI" id="CHEBI:15378"/>
        <dbReference type="ChEBI" id="CHEBI:57856"/>
        <dbReference type="ChEBI" id="CHEBI:59789"/>
        <dbReference type="ChEBI" id="CHEBI:65315"/>
        <dbReference type="ChEBI" id="CHEBI:74502"/>
        <dbReference type="EC" id="2.1.1.193"/>
    </reaction>
</comment>
<evidence type="ECO:0000256" key="11">
    <source>
        <dbReference type="ARBA" id="ARBA00047944"/>
    </source>
</evidence>
<dbReference type="GO" id="GO:0070475">
    <property type="term" value="P:rRNA base methylation"/>
    <property type="evidence" value="ECO:0007669"/>
    <property type="project" value="TreeGrafter"/>
</dbReference>
<evidence type="ECO:0000256" key="8">
    <source>
        <dbReference type="ARBA" id="ARBA00022679"/>
    </source>
</evidence>
<evidence type="ECO:0000256" key="3">
    <source>
        <dbReference type="ARBA" id="ARBA00012328"/>
    </source>
</evidence>
<dbReference type="Gene3D" id="3.40.1280.10">
    <property type="match status" value="1"/>
</dbReference>
<name>A0A1M4XEY8_9FIRM</name>
<feature type="domain" description="Ribosomal RNA small subunit methyltransferase E PUA-like" evidence="14">
    <location>
        <begin position="15"/>
        <end position="60"/>
    </location>
</feature>
<evidence type="ECO:0000256" key="6">
    <source>
        <dbReference type="ARBA" id="ARBA00022552"/>
    </source>
</evidence>
<evidence type="ECO:0000256" key="5">
    <source>
        <dbReference type="ARBA" id="ARBA00022490"/>
    </source>
</evidence>
<dbReference type="Pfam" id="PF04452">
    <property type="entry name" value="Methyltrans_RNA"/>
    <property type="match status" value="1"/>
</dbReference>
<keyword evidence="7 12" id="KW-0489">Methyltransferase</keyword>
<comment type="subcellular location">
    <subcellularLocation>
        <location evidence="1 12">Cytoplasm</location>
    </subcellularLocation>
</comment>
<keyword evidence="16" id="KW-1185">Reference proteome</keyword>
<dbReference type="InterPro" id="IPR015947">
    <property type="entry name" value="PUA-like_sf"/>
</dbReference>
<keyword evidence="6 12" id="KW-0698">rRNA processing</keyword>
<dbReference type="NCBIfam" id="NF008692">
    <property type="entry name" value="PRK11713.1-5"/>
    <property type="match status" value="1"/>
</dbReference>
<keyword evidence="5 12" id="KW-0963">Cytoplasm</keyword>
<dbReference type="Pfam" id="PF20260">
    <property type="entry name" value="PUA_4"/>
    <property type="match status" value="1"/>
</dbReference>
<dbReference type="STRING" id="1120975.SAMN02746064_01502"/>
<evidence type="ECO:0000313" key="16">
    <source>
        <dbReference type="Proteomes" id="UP000184251"/>
    </source>
</evidence>
<dbReference type="GO" id="GO:0005737">
    <property type="term" value="C:cytoplasm"/>
    <property type="evidence" value="ECO:0007669"/>
    <property type="project" value="UniProtKB-SubCell"/>
</dbReference>
<proteinExistence type="inferred from homology"/>
<dbReference type="InterPro" id="IPR029028">
    <property type="entry name" value="Alpha/beta_knot_MTases"/>
</dbReference>
<dbReference type="PANTHER" id="PTHR30027">
    <property type="entry name" value="RIBOSOMAL RNA SMALL SUBUNIT METHYLTRANSFERASE E"/>
    <property type="match status" value="1"/>
</dbReference>
<evidence type="ECO:0000256" key="4">
    <source>
        <dbReference type="ARBA" id="ARBA00013673"/>
    </source>
</evidence>
<dbReference type="CDD" id="cd18084">
    <property type="entry name" value="RsmE-like"/>
    <property type="match status" value="1"/>
</dbReference>
<evidence type="ECO:0000256" key="1">
    <source>
        <dbReference type="ARBA" id="ARBA00004496"/>
    </source>
</evidence>
<dbReference type="PANTHER" id="PTHR30027:SF3">
    <property type="entry name" value="16S RRNA (URACIL(1498)-N(3))-METHYLTRANSFERASE"/>
    <property type="match status" value="1"/>
</dbReference>
<dbReference type="EMBL" id="FQTU01000009">
    <property type="protein sequence ID" value="SHE92177.1"/>
    <property type="molecule type" value="Genomic_DNA"/>
</dbReference>
<dbReference type="InterPro" id="IPR046887">
    <property type="entry name" value="RsmE_PUA-like"/>
</dbReference>
<dbReference type="InterPro" id="IPR029026">
    <property type="entry name" value="tRNA_m1G_MTases_N"/>
</dbReference>
<accession>A0A1M4XEY8</accession>
<evidence type="ECO:0000259" key="14">
    <source>
        <dbReference type="Pfam" id="PF20260"/>
    </source>
</evidence>
<dbReference type="InterPro" id="IPR046886">
    <property type="entry name" value="RsmE_MTase_dom"/>
</dbReference>
<evidence type="ECO:0000256" key="7">
    <source>
        <dbReference type="ARBA" id="ARBA00022603"/>
    </source>
</evidence>
<dbReference type="SUPFAM" id="SSF75217">
    <property type="entry name" value="alpha/beta knot"/>
    <property type="match status" value="1"/>
</dbReference>
<evidence type="ECO:0000256" key="10">
    <source>
        <dbReference type="ARBA" id="ARBA00025699"/>
    </source>
</evidence>
<comment type="function">
    <text evidence="10 12">Specifically methylates the N3 position of the uracil ring of uridine 1498 (m3U1498) in 16S rRNA. Acts on the fully assembled 30S ribosomal subunit.</text>
</comment>
<dbReference type="EC" id="2.1.1.193" evidence="3 12"/>
<dbReference type="NCBIfam" id="TIGR00046">
    <property type="entry name" value="RsmE family RNA methyltransferase"/>
    <property type="match status" value="1"/>
</dbReference>
<dbReference type="GO" id="GO:0070042">
    <property type="term" value="F:rRNA (uridine-N3-)-methyltransferase activity"/>
    <property type="evidence" value="ECO:0007669"/>
    <property type="project" value="TreeGrafter"/>
</dbReference>
<comment type="similarity">
    <text evidence="2 12">Belongs to the RNA methyltransferase RsmE family.</text>
</comment>